<name>A0AA35RXN0_GEOBA</name>
<evidence type="ECO:0000259" key="2">
    <source>
        <dbReference type="Pfam" id="PF10421"/>
    </source>
</evidence>
<dbReference type="AlphaFoldDB" id="A0AA35RXN0"/>
<protein>
    <submittedName>
        <fullName evidence="3">2'-5'-oligoadenylate synthase 1A</fullName>
    </submittedName>
</protein>
<keyword evidence="4" id="KW-1185">Reference proteome</keyword>
<proteinExistence type="inferred from homology"/>
<comment type="similarity">
    <text evidence="1">Belongs to the 2-5A synthase family.</text>
</comment>
<dbReference type="GO" id="GO:0005829">
    <property type="term" value="C:cytosol"/>
    <property type="evidence" value="ECO:0007669"/>
    <property type="project" value="TreeGrafter"/>
</dbReference>
<reference evidence="3" key="1">
    <citation type="submission" date="2023-03" db="EMBL/GenBank/DDBJ databases">
        <authorList>
            <person name="Steffen K."/>
            <person name="Cardenas P."/>
        </authorList>
    </citation>
    <scope>NUCLEOTIDE SEQUENCE</scope>
</reference>
<dbReference type="PANTHER" id="PTHR11258">
    <property type="entry name" value="2-5 OLIGOADENYLATE SYNTHETASE"/>
    <property type="match status" value="1"/>
</dbReference>
<evidence type="ECO:0000313" key="4">
    <source>
        <dbReference type="Proteomes" id="UP001174909"/>
    </source>
</evidence>
<dbReference type="InterPro" id="IPR018952">
    <property type="entry name" value="2-5-oligoAdlate_synth_1_dom2/C"/>
</dbReference>
<dbReference type="InterPro" id="IPR043519">
    <property type="entry name" value="NT_sf"/>
</dbReference>
<dbReference type="SUPFAM" id="SSF81301">
    <property type="entry name" value="Nucleotidyltransferase"/>
    <property type="match status" value="2"/>
</dbReference>
<dbReference type="GO" id="GO:0016020">
    <property type="term" value="C:membrane"/>
    <property type="evidence" value="ECO:0007669"/>
    <property type="project" value="TreeGrafter"/>
</dbReference>
<dbReference type="Proteomes" id="UP001174909">
    <property type="component" value="Unassembled WGS sequence"/>
</dbReference>
<dbReference type="EMBL" id="CASHTH010001764">
    <property type="protein sequence ID" value="CAI8019589.1"/>
    <property type="molecule type" value="Genomic_DNA"/>
</dbReference>
<evidence type="ECO:0000256" key="1">
    <source>
        <dbReference type="ARBA" id="ARBA00009526"/>
    </source>
</evidence>
<dbReference type="GO" id="GO:0003725">
    <property type="term" value="F:double-stranded RNA binding"/>
    <property type="evidence" value="ECO:0007669"/>
    <property type="project" value="TreeGrafter"/>
</dbReference>
<dbReference type="Gene3D" id="1.10.1410.20">
    <property type="entry name" value="2'-5'-oligoadenylate synthetase 1, domain 2"/>
    <property type="match status" value="2"/>
</dbReference>
<dbReference type="PROSITE" id="PS50152">
    <property type="entry name" value="25A_SYNTH_3"/>
    <property type="match status" value="2"/>
</dbReference>
<dbReference type="PANTHER" id="PTHR11258:SF11">
    <property type="entry name" value="C2H2-TYPE DOMAIN-CONTAINING PROTEIN"/>
    <property type="match status" value="1"/>
</dbReference>
<sequence length="531" mass="60464">MEDLTKPKAAVHQIVSRLETRFRNFNISEIVKAGSLGHGTVVPGHYDIDLVLYSRDITAEAVRLYNGFGNWTSQLKEFIEKEFGITSYTPGYNNRSVQFKCSYQGVNLSVDLLVSPFWSNPREFYQFLVPLSREKRKIFTVCASKWQIEFFNRVDSQAKEYIRRAKAWRNKYFGDDKPGRPSSYLMSLLVVKAYETANRRYYGAGPREVTTELMSLVKTPLLDVYWEDCYKLAEYSNLLPARPRVVDPANPANNVWESGIGDASVLVGIIHTIDLSRSDREIVLMAAIEGDPTIAMAKQAVDRIVKHIQAFKGFNVSEILEAGSLGDGTVVHGHYDIDLVVYSRGFTGMDVLRSPTLFKHWISQLKAFIQHFPGVQLNYRGERAEFYSLQFSYKISRGILIEVDLLVVKSTFVELRPGETECGEARKEGKPKSYLLSLLVVRAYETSDKRNAQSITQALKALVKDERKDVYWADRPGDFYKRSDYKDLLPSRPRIVDPANPANNLWVTGFAVGDHHILVQRIDSIDLSRPI</sequence>
<dbReference type="Gene3D" id="3.30.460.10">
    <property type="entry name" value="Beta Polymerase, domain 2"/>
    <property type="match status" value="2"/>
</dbReference>
<comment type="caution">
    <text evidence="3">The sequence shown here is derived from an EMBL/GenBank/DDBJ whole genome shotgun (WGS) entry which is preliminary data.</text>
</comment>
<feature type="domain" description="2'-5'-oligoadenylate synthetase 1" evidence="2">
    <location>
        <begin position="123"/>
        <end position="257"/>
    </location>
</feature>
<gene>
    <name evidence="3" type="ORF">GBAR_LOCUS11769</name>
</gene>
<accession>A0AA35RXN0</accession>
<dbReference type="GO" id="GO:0001730">
    <property type="term" value="F:2'-5'-oligoadenylate synthetase activity"/>
    <property type="evidence" value="ECO:0007669"/>
    <property type="project" value="TreeGrafter"/>
</dbReference>
<dbReference type="Pfam" id="PF10421">
    <property type="entry name" value="OAS1_C"/>
    <property type="match status" value="1"/>
</dbReference>
<organism evidence="3 4">
    <name type="scientific">Geodia barretti</name>
    <name type="common">Barrett's horny sponge</name>
    <dbReference type="NCBI Taxonomy" id="519541"/>
    <lineage>
        <taxon>Eukaryota</taxon>
        <taxon>Metazoa</taxon>
        <taxon>Porifera</taxon>
        <taxon>Demospongiae</taxon>
        <taxon>Heteroscleromorpha</taxon>
        <taxon>Tetractinellida</taxon>
        <taxon>Astrophorina</taxon>
        <taxon>Geodiidae</taxon>
        <taxon>Geodia</taxon>
    </lineage>
</organism>
<evidence type="ECO:0000313" key="3">
    <source>
        <dbReference type="EMBL" id="CAI8019589.1"/>
    </source>
</evidence>
<dbReference type="InterPro" id="IPR006116">
    <property type="entry name" value="NT_2-5OAS_ClassI-CCAase"/>
</dbReference>
<dbReference type="CDD" id="cd05400">
    <property type="entry name" value="NT_2-5OAS_ClassI-CCAase"/>
    <property type="match status" value="1"/>
</dbReference>
<dbReference type="GO" id="GO:0005654">
    <property type="term" value="C:nucleoplasm"/>
    <property type="evidence" value="ECO:0007669"/>
    <property type="project" value="TreeGrafter"/>
</dbReference>
<dbReference type="SUPFAM" id="SSF81631">
    <property type="entry name" value="PAP/OAS1 substrate-binding domain"/>
    <property type="match status" value="2"/>
</dbReference>